<evidence type="ECO:0000259" key="2">
    <source>
        <dbReference type="Pfam" id="PF19291"/>
    </source>
</evidence>
<proteinExistence type="predicted"/>
<organism evidence="3 4">
    <name type="scientific">Amycolatopsis eburnea</name>
    <dbReference type="NCBI Taxonomy" id="2267691"/>
    <lineage>
        <taxon>Bacteria</taxon>
        <taxon>Bacillati</taxon>
        <taxon>Actinomycetota</taxon>
        <taxon>Actinomycetes</taxon>
        <taxon>Pseudonocardiales</taxon>
        <taxon>Pseudonocardiaceae</taxon>
        <taxon>Amycolatopsis</taxon>
    </lineage>
</organism>
<dbReference type="SUPFAM" id="SSF48208">
    <property type="entry name" value="Six-hairpin glycosidases"/>
    <property type="match status" value="1"/>
</dbReference>
<dbReference type="Pfam" id="PF19291">
    <property type="entry name" value="TREH_N"/>
    <property type="match status" value="1"/>
</dbReference>
<feature type="domain" description="GH15-like" evidence="1">
    <location>
        <begin position="235"/>
        <end position="570"/>
    </location>
</feature>
<dbReference type="OrthoDB" id="3902805at2"/>
<dbReference type="InterPro" id="IPR045582">
    <property type="entry name" value="Trehalase-like_N"/>
</dbReference>
<dbReference type="Pfam" id="PF00723">
    <property type="entry name" value="Glyco_hydro_15"/>
    <property type="match status" value="1"/>
</dbReference>
<dbReference type="EMBL" id="RSEC01000059">
    <property type="protein sequence ID" value="RSD12108.1"/>
    <property type="molecule type" value="Genomic_DNA"/>
</dbReference>
<dbReference type="Proteomes" id="UP000267081">
    <property type="component" value="Unassembled WGS sequence"/>
</dbReference>
<dbReference type="InterPro" id="IPR008928">
    <property type="entry name" value="6-hairpin_glycosidase_sf"/>
</dbReference>
<gene>
    <name evidence="3" type="ORF">EIY87_34795</name>
</gene>
<dbReference type="PANTHER" id="PTHR31616:SF10">
    <property type="entry name" value="TREHALASE"/>
    <property type="match status" value="1"/>
</dbReference>
<keyword evidence="4" id="KW-1185">Reference proteome</keyword>
<dbReference type="GO" id="GO:0005993">
    <property type="term" value="P:trehalose catabolic process"/>
    <property type="evidence" value="ECO:0007669"/>
    <property type="project" value="TreeGrafter"/>
</dbReference>
<accession>A0A3R9E025</accession>
<evidence type="ECO:0000313" key="4">
    <source>
        <dbReference type="Proteomes" id="UP000267081"/>
    </source>
</evidence>
<keyword evidence="3" id="KW-0378">Hydrolase</keyword>
<dbReference type="AlphaFoldDB" id="A0A3R9E025"/>
<reference evidence="3 4" key="1">
    <citation type="submission" date="2018-12" db="EMBL/GenBank/DDBJ databases">
        <title>Amycolatopsis eburnea sp. nov. actinomycete associate with arbuscular mycorrhiza fungal spore.</title>
        <authorList>
            <person name="Lumyong S."/>
            <person name="Chaiya L."/>
        </authorList>
    </citation>
    <scope>NUCLEOTIDE SEQUENCE [LARGE SCALE GENOMIC DNA]</scope>
    <source>
        <strain evidence="3 4">GLM-1</strain>
    </source>
</reference>
<feature type="domain" description="Trehalase-like N-terminal" evidence="2">
    <location>
        <begin position="11"/>
        <end position="115"/>
    </location>
</feature>
<dbReference type="InterPro" id="IPR012341">
    <property type="entry name" value="6hp_glycosidase-like_sf"/>
</dbReference>
<dbReference type="Gene3D" id="1.50.10.10">
    <property type="match status" value="1"/>
</dbReference>
<protein>
    <submittedName>
        <fullName evidence="3">Glycoside hydrolase family 15 protein</fullName>
    </submittedName>
</protein>
<dbReference type="InterPro" id="IPR011613">
    <property type="entry name" value="GH15-like"/>
</dbReference>
<evidence type="ECO:0000259" key="1">
    <source>
        <dbReference type="Pfam" id="PF00723"/>
    </source>
</evidence>
<name>A0A3R9E025_9PSEU</name>
<dbReference type="PANTHER" id="PTHR31616">
    <property type="entry name" value="TREHALASE"/>
    <property type="match status" value="1"/>
</dbReference>
<comment type="caution">
    <text evidence="3">The sequence shown here is derived from an EMBL/GenBank/DDBJ whole genome shotgun (WGS) entry which is preliminary data.</text>
</comment>
<dbReference type="GO" id="GO:0015927">
    <property type="term" value="F:trehalase activity"/>
    <property type="evidence" value="ECO:0007669"/>
    <property type="project" value="TreeGrafter"/>
</dbReference>
<sequence length="575" mass="62925">MAAGSLVTGFAPQVLREYALLADGERGALCGPRGDICWLCAPGWSDSAVLSSLIGGAGSYTVSPVDTYVWGGYYEPGSLIWRNRWVTTSTTVECREALARPADPHRLVLLRRVEAVERDVRVRVRLDLAGGFGRRSLRELRRADDGTWTGRTGDLRVRWTGAAGDGLEFDLAVPAGGHHDLVLEISSRRLPDPVDADRLWQATEHAWHTDVPRFENSIAPRDTRHAYAVLRGLTTGTGGMVAAATLGLPERAEAGRNYDYRYVWLRDQCYAGLAAAVGEPHPLLEDALRFTTARVLDHGDRLLPAYRPDGTPPPGETRLNLPGYPGGADIVGNHVNDQFQLDALGELLQLHAAAARHGRLDADDRLATDVVIGLITEHWDAPEAGIWELRDEWWTHSRLACVAGLRALAREVPAHRGAELSGLADKLLSETTARCLDPRGAWRRSPAHPGTDAALLLPPVRGALPPDDPRTRATLAAVEETLTEDGYVYRFAPDDRAPGEAEGAFLLCGFTMALAHWQQGDRATALRWFERNRAACGPPGLLAEEYDVRQRQLRGNLPQAFVHALLLETSQRFAG</sequence>
<evidence type="ECO:0000313" key="3">
    <source>
        <dbReference type="EMBL" id="RSD12108.1"/>
    </source>
</evidence>